<gene>
    <name evidence="2" type="ORF">BOX15_Mlig004401g1</name>
</gene>
<accession>A0A267E7N7</accession>
<evidence type="ECO:0000313" key="3">
    <source>
        <dbReference type="Proteomes" id="UP000215902"/>
    </source>
</evidence>
<dbReference type="Proteomes" id="UP000215902">
    <property type="component" value="Unassembled WGS sequence"/>
</dbReference>
<organism evidence="2 3">
    <name type="scientific">Macrostomum lignano</name>
    <dbReference type="NCBI Taxonomy" id="282301"/>
    <lineage>
        <taxon>Eukaryota</taxon>
        <taxon>Metazoa</taxon>
        <taxon>Spiralia</taxon>
        <taxon>Lophotrochozoa</taxon>
        <taxon>Platyhelminthes</taxon>
        <taxon>Rhabditophora</taxon>
        <taxon>Macrostomorpha</taxon>
        <taxon>Macrostomida</taxon>
        <taxon>Macrostomidae</taxon>
        <taxon>Macrostomum</taxon>
    </lineage>
</organism>
<feature type="region of interest" description="Disordered" evidence="1">
    <location>
        <begin position="1"/>
        <end position="47"/>
    </location>
</feature>
<proteinExistence type="predicted"/>
<evidence type="ECO:0000313" key="2">
    <source>
        <dbReference type="EMBL" id="PAA57590.1"/>
    </source>
</evidence>
<dbReference type="AlphaFoldDB" id="A0A267E7N7"/>
<protein>
    <submittedName>
        <fullName evidence="2">Uncharacterized protein</fullName>
    </submittedName>
</protein>
<reference evidence="2 3" key="1">
    <citation type="submission" date="2017-06" db="EMBL/GenBank/DDBJ databases">
        <title>A platform for efficient transgenesis in Macrostomum lignano, a flatworm model organism for stem cell research.</title>
        <authorList>
            <person name="Berezikov E."/>
        </authorList>
    </citation>
    <scope>NUCLEOTIDE SEQUENCE [LARGE SCALE GENOMIC DNA]</scope>
    <source>
        <strain evidence="2">DV1</strain>
        <tissue evidence="2">Whole organism</tissue>
    </source>
</reference>
<keyword evidence="3" id="KW-1185">Reference proteome</keyword>
<feature type="compositionally biased region" description="Low complexity" evidence="1">
    <location>
        <begin position="9"/>
        <end position="29"/>
    </location>
</feature>
<comment type="caution">
    <text evidence="2">The sequence shown here is derived from an EMBL/GenBank/DDBJ whole genome shotgun (WGS) entry which is preliminary data.</text>
</comment>
<evidence type="ECO:0000256" key="1">
    <source>
        <dbReference type="SAM" id="MobiDB-lite"/>
    </source>
</evidence>
<sequence length="63" mass="6452">MRPRRFKDSPPAAAAADAGSDSGADGAPAEAVGSEDAGLARSEEAPGEKSLRLFTAIDGRFYL</sequence>
<name>A0A267E7N7_9PLAT</name>
<dbReference type="EMBL" id="NIVC01002469">
    <property type="protein sequence ID" value="PAA57590.1"/>
    <property type="molecule type" value="Genomic_DNA"/>
</dbReference>